<gene>
    <name evidence="10" type="ORF">KP004_12115</name>
</gene>
<evidence type="ECO:0000256" key="5">
    <source>
        <dbReference type="ARBA" id="ARBA00023136"/>
    </source>
</evidence>
<evidence type="ECO:0000256" key="6">
    <source>
        <dbReference type="SAM" id="Coils"/>
    </source>
</evidence>
<proteinExistence type="predicted"/>
<keyword evidence="5 7" id="KW-0472">Membrane</keyword>
<dbReference type="Pfam" id="PF02706">
    <property type="entry name" value="Wzz"/>
    <property type="match status" value="1"/>
</dbReference>
<evidence type="ECO:0000256" key="1">
    <source>
        <dbReference type="ARBA" id="ARBA00004651"/>
    </source>
</evidence>
<feature type="transmembrane region" description="Helical" evidence="7">
    <location>
        <begin position="27"/>
        <end position="45"/>
    </location>
</feature>
<keyword evidence="6" id="KW-0175">Coiled coil</keyword>
<evidence type="ECO:0000259" key="8">
    <source>
        <dbReference type="Pfam" id="PF02706"/>
    </source>
</evidence>
<feature type="transmembrane region" description="Helical" evidence="7">
    <location>
        <begin position="346"/>
        <end position="368"/>
    </location>
</feature>
<evidence type="ECO:0000313" key="10">
    <source>
        <dbReference type="EMBL" id="QWV91969.1"/>
    </source>
</evidence>
<name>A0ABX8J150_9BACT</name>
<keyword evidence="3 7" id="KW-0812">Transmembrane</keyword>
<dbReference type="Proteomes" id="UP000683557">
    <property type="component" value="Chromosome"/>
</dbReference>
<dbReference type="Pfam" id="PF13807">
    <property type="entry name" value="GNVR"/>
    <property type="match status" value="1"/>
</dbReference>
<dbReference type="EMBL" id="CP076723">
    <property type="protein sequence ID" value="QWV91969.1"/>
    <property type="molecule type" value="Genomic_DNA"/>
</dbReference>
<organism evidence="10 11">
    <name type="scientific">Geomonas oryzisoli</name>
    <dbReference type="NCBI Taxonomy" id="2847992"/>
    <lineage>
        <taxon>Bacteria</taxon>
        <taxon>Pseudomonadati</taxon>
        <taxon>Thermodesulfobacteriota</taxon>
        <taxon>Desulfuromonadia</taxon>
        <taxon>Geobacterales</taxon>
        <taxon>Geobacteraceae</taxon>
        <taxon>Geomonas</taxon>
    </lineage>
</organism>
<reference evidence="10 11" key="1">
    <citation type="submission" date="2021-06" db="EMBL/GenBank/DDBJ databases">
        <title>Gemonas diversity in paddy soil.</title>
        <authorList>
            <person name="Liu G."/>
        </authorList>
    </citation>
    <scope>NUCLEOTIDE SEQUENCE [LARGE SCALE GENOMIC DNA]</scope>
    <source>
        <strain evidence="10 11">RG10</strain>
    </source>
</reference>
<evidence type="ECO:0000256" key="7">
    <source>
        <dbReference type="SAM" id="Phobius"/>
    </source>
</evidence>
<evidence type="ECO:0000256" key="3">
    <source>
        <dbReference type="ARBA" id="ARBA00022692"/>
    </source>
</evidence>
<comment type="subcellular location">
    <subcellularLocation>
        <location evidence="1">Cell membrane</location>
        <topology evidence="1">Multi-pass membrane protein</topology>
    </subcellularLocation>
</comment>
<protein>
    <submittedName>
        <fullName evidence="10">Lipopolysaccharide biosynthesis protein</fullName>
    </submittedName>
</protein>
<keyword evidence="11" id="KW-1185">Reference proteome</keyword>
<dbReference type="InterPro" id="IPR032807">
    <property type="entry name" value="GNVR"/>
</dbReference>
<keyword evidence="2" id="KW-1003">Cell membrane</keyword>
<keyword evidence="4 7" id="KW-1133">Transmembrane helix</keyword>
<dbReference type="InterPro" id="IPR003856">
    <property type="entry name" value="LPS_length_determ_N"/>
</dbReference>
<evidence type="ECO:0000256" key="2">
    <source>
        <dbReference type="ARBA" id="ARBA00022475"/>
    </source>
</evidence>
<feature type="coiled-coil region" evidence="6">
    <location>
        <begin position="180"/>
        <end position="244"/>
    </location>
</feature>
<feature type="domain" description="Polysaccharide chain length determinant N-terminal" evidence="8">
    <location>
        <begin position="10"/>
        <end position="108"/>
    </location>
</feature>
<evidence type="ECO:0000313" key="11">
    <source>
        <dbReference type="Proteomes" id="UP000683557"/>
    </source>
</evidence>
<evidence type="ECO:0000259" key="9">
    <source>
        <dbReference type="Pfam" id="PF13807"/>
    </source>
</evidence>
<sequence length="390" mass="42484">MDLKEKTVEQEINLLDLVHILLKRKLFIAKVCVVAVIASVGYSLSLQNIYSATTKVLPPQKETAGGLTALLGQGGGLTGLAAAGLGGGTELYQGILKSRSVADAVIRRLDLMKVYQSESIENARIALAGSLKVQASKDGILAITVEDKDPKFAAQLANTLADELGKAMVRLNLSKAGTERSFLERRLEVVKKDLKAAEDELKSYSLQKQIVAVDSQAKASIEGIAKLRAELASKEVQLAVLSSKQTDQSPEVKAVQSSIRSLKTQIYALTGNTGGGAIPAVGEVPKVGLEYSRRMREFKTQEAVYEQLTKQYELAKLNEAKDSSSLQVLDEAVIPVKKTRPVRSRIVILSTLFAFFGSVFIVFVQEYLARLPEKDRKLLQEIKKSAIQIR</sequence>
<dbReference type="InterPro" id="IPR050445">
    <property type="entry name" value="Bact_polysacc_biosynth/exp"/>
</dbReference>
<dbReference type="PANTHER" id="PTHR32309">
    <property type="entry name" value="TYROSINE-PROTEIN KINASE"/>
    <property type="match status" value="1"/>
</dbReference>
<dbReference type="PANTHER" id="PTHR32309:SF13">
    <property type="entry name" value="FERRIC ENTEROBACTIN TRANSPORT PROTEIN FEPE"/>
    <property type="match status" value="1"/>
</dbReference>
<dbReference type="RefSeq" id="WP_216798795.1">
    <property type="nucleotide sequence ID" value="NZ_CP076723.1"/>
</dbReference>
<accession>A0ABX8J150</accession>
<feature type="domain" description="Tyrosine-protein kinase G-rich" evidence="9">
    <location>
        <begin position="294"/>
        <end position="366"/>
    </location>
</feature>
<evidence type="ECO:0000256" key="4">
    <source>
        <dbReference type="ARBA" id="ARBA00022989"/>
    </source>
</evidence>